<protein>
    <submittedName>
        <fullName evidence="10">Alkaline phosphatase</fullName>
    </submittedName>
</protein>
<evidence type="ECO:0000256" key="2">
    <source>
        <dbReference type="ARBA" id="ARBA00022553"/>
    </source>
</evidence>
<evidence type="ECO:0000256" key="3">
    <source>
        <dbReference type="ARBA" id="ARBA00022723"/>
    </source>
</evidence>
<keyword evidence="4" id="KW-0378">Hydrolase</keyword>
<feature type="binding site" evidence="8">
    <location>
        <position position="44"/>
    </location>
    <ligand>
        <name>Mg(2+)</name>
        <dbReference type="ChEBI" id="CHEBI:18420"/>
    </ligand>
</feature>
<feature type="binding site" evidence="8">
    <location>
        <position position="251"/>
    </location>
    <ligand>
        <name>Mg(2+)</name>
        <dbReference type="ChEBI" id="CHEBI:18420"/>
    </ligand>
</feature>
<dbReference type="GO" id="GO:0046872">
    <property type="term" value="F:metal ion binding"/>
    <property type="evidence" value="ECO:0007669"/>
    <property type="project" value="UniProtKB-KW"/>
</dbReference>
<name>A0A098C0F5_9BACT</name>
<feature type="binding site" evidence="8">
    <location>
        <position position="137"/>
    </location>
    <ligand>
        <name>Mg(2+)</name>
        <dbReference type="ChEBI" id="CHEBI:18420"/>
    </ligand>
</feature>
<comment type="cofactor">
    <cofactor evidence="8">
        <name>Mg(2+)</name>
        <dbReference type="ChEBI" id="CHEBI:18420"/>
    </cofactor>
    <text evidence="8">Binds 1 Mg(2+) ion.</text>
</comment>
<feature type="active site" description="Phosphoserine intermediate" evidence="7">
    <location>
        <position position="84"/>
    </location>
</feature>
<dbReference type="Pfam" id="PF00245">
    <property type="entry name" value="Alk_phosphatase"/>
    <property type="match status" value="1"/>
</dbReference>
<dbReference type="HOGENOM" id="CLU_008539_6_2_10"/>
<reference evidence="10 11" key="1">
    <citation type="submission" date="2014-08" db="EMBL/GenBank/DDBJ databases">
        <authorList>
            <person name="Wibberg D."/>
        </authorList>
    </citation>
    <scope>NUCLEOTIDE SEQUENCE [LARGE SCALE GENOMIC DNA]</scope>
    <source>
        <strain evidence="11">ING2-E5B</strain>
    </source>
</reference>
<dbReference type="PROSITE" id="PS00123">
    <property type="entry name" value="ALKALINE_PHOSPHATASE"/>
    <property type="match status" value="1"/>
</dbReference>
<accession>A0A098C0F5</accession>
<evidence type="ECO:0000256" key="7">
    <source>
        <dbReference type="PIRSR" id="PIRSR601952-1"/>
    </source>
</evidence>
<evidence type="ECO:0000313" key="11">
    <source>
        <dbReference type="Proteomes" id="UP000032417"/>
    </source>
</evidence>
<evidence type="ECO:0000256" key="6">
    <source>
        <dbReference type="ARBA" id="ARBA00022842"/>
    </source>
</evidence>
<feature type="binding site" evidence="8">
    <location>
        <position position="135"/>
    </location>
    <ligand>
        <name>Mg(2+)</name>
        <dbReference type="ChEBI" id="CHEBI:18420"/>
    </ligand>
</feature>
<sequence length="363" mass="38841">MRKINIPLLIVLSLIIVQCSSTKNTTLISTEAPIVENVILLIGDGMGVSQVYSGITANNGLNLEKSQYVGFSKTYSASSYITDSAAGGTAIATGTKTNNGAIGVDAKGNDVKSILEYAAENGKSTGVVASCAITHATPASFVAHQPNRNMQEEIAVDFVNSDITLFIGGGKKYFADRSDKVDLFKQLKDKGFKVAFDMNDVKQTTSGKLAALIADEHPATYPERGEFLPESVQTALDILDNNSKGFFLIVEGSQIDWESHDNNAEGVVNEMIDFDRTIKVAFDYADKNPGTLVVITADHETGGMALTGGSFETGEVKAAWGSTGHTSVMVPVFSYGTGAEKFAGIYENIDIYNKIMSLYGFEK</sequence>
<feature type="binding site" evidence="8">
    <location>
        <position position="256"/>
    </location>
    <ligand>
        <name>Zn(2+)</name>
        <dbReference type="ChEBI" id="CHEBI:29105"/>
        <label>2</label>
    </ligand>
</feature>
<dbReference type="InterPro" id="IPR001952">
    <property type="entry name" value="Alkaline_phosphatase"/>
</dbReference>
<keyword evidence="5 8" id="KW-0862">Zinc</keyword>
<feature type="binding site" evidence="8">
    <location>
        <position position="298"/>
    </location>
    <ligand>
        <name>Zn(2+)</name>
        <dbReference type="ChEBI" id="CHEBI:29105"/>
        <label>2</label>
    </ligand>
</feature>
<dbReference type="PANTHER" id="PTHR11596:SF5">
    <property type="entry name" value="ALKALINE PHOSPHATASE"/>
    <property type="match status" value="1"/>
</dbReference>
<dbReference type="PATRIC" id="fig|1562970.3.peg.1134"/>
<organism evidence="10 11">
    <name type="scientific">Fermentimonas caenicola</name>
    <dbReference type="NCBI Taxonomy" id="1562970"/>
    <lineage>
        <taxon>Bacteria</taxon>
        <taxon>Pseudomonadati</taxon>
        <taxon>Bacteroidota</taxon>
        <taxon>Bacteroidia</taxon>
        <taxon>Bacteroidales</taxon>
        <taxon>Dysgonomonadaceae</taxon>
        <taxon>Fermentimonas</taxon>
    </lineage>
</organism>
<evidence type="ECO:0000256" key="8">
    <source>
        <dbReference type="PIRSR" id="PIRSR601952-2"/>
    </source>
</evidence>
<evidence type="ECO:0000256" key="9">
    <source>
        <dbReference type="RuleBase" id="RU003946"/>
    </source>
</evidence>
<dbReference type="Proteomes" id="UP000032417">
    <property type="component" value="Chromosome 1"/>
</dbReference>
<dbReference type="GO" id="GO:0004035">
    <property type="term" value="F:alkaline phosphatase activity"/>
    <property type="evidence" value="ECO:0007669"/>
    <property type="project" value="TreeGrafter"/>
</dbReference>
<feature type="binding site" evidence="8">
    <location>
        <position position="44"/>
    </location>
    <ligand>
        <name>Zn(2+)</name>
        <dbReference type="ChEBI" id="CHEBI:29105"/>
        <label>2</label>
    </ligand>
</feature>
<dbReference type="SMART" id="SM00098">
    <property type="entry name" value="alkPPc"/>
    <property type="match status" value="1"/>
</dbReference>
<comment type="similarity">
    <text evidence="1 9">Belongs to the alkaline phosphatase family.</text>
</comment>
<dbReference type="EMBL" id="LN515532">
    <property type="protein sequence ID" value="CEA15898.1"/>
    <property type="molecule type" value="Genomic_DNA"/>
</dbReference>
<evidence type="ECO:0000256" key="1">
    <source>
        <dbReference type="ARBA" id="ARBA00005984"/>
    </source>
</evidence>
<dbReference type="STRING" id="1562970.ING2E5B_1146"/>
<dbReference type="AlphaFoldDB" id="A0A098C0F5"/>
<evidence type="ECO:0000256" key="5">
    <source>
        <dbReference type="ARBA" id="ARBA00022833"/>
    </source>
</evidence>
<dbReference type="KEGG" id="pbt:ING2E5B_1146"/>
<evidence type="ECO:0000256" key="4">
    <source>
        <dbReference type="ARBA" id="ARBA00022801"/>
    </source>
</evidence>
<dbReference type="CDD" id="cd16012">
    <property type="entry name" value="ALP"/>
    <property type="match status" value="1"/>
</dbReference>
<dbReference type="InterPro" id="IPR018299">
    <property type="entry name" value="Alkaline_phosphatase_AS"/>
</dbReference>
<dbReference type="Gene3D" id="3.40.720.10">
    <property type="entry name" value="Alkaline Phosphatase, subunit A"/>
    <property type="match status" value="1"/>
</dbReference>
<dbReference type="PRINTS" id="PR00113">
    <property type="entry name" value="ALKPHPHTASE"/>
</dbReference>
<keyword evidence="6 8" id="KW-0460">Magnesium</keyword>
<keyword evidence="2" id="KW-0597">Phosphoprotein</keyword>
<dbReference type="OrthoDB" id="9794455at2"/>
<evidence type="ECO:0000313" key="10">
    <source>
        <dbReference type="EMBL" id="CEA15898.1"/>
    </source>
</evidence>
<comment type="cofactor">
    <cofactor evidence="8">
        <name>Zn(2+)</name>
        <dbReference type="ChEBI" id="CHEBI:29105"/>
    </cofactor>
    <text evidence="8">Binds 2 Zn(2+) ions.</text>
</comment>
<gene>
    <name evidence="10" type="ORF">ING2E5B_1146</name>
</gene>
<dbReference type="SUPFAM" id="SSF53649">
    <property type="entry name" value="Alkaline phosphatase-like"/>
    <property type="match status" value="1"/>
</dbReference>
<feature type="binding site" evidence="8">
    <location>
        <position position="299"/>
    </location>
    <ligand>
        <name>Zn(2+)</name>
        <dbReference type="ChEBI" id="CHEBI:29105"/>
        <label>2</label>
    </ligand>
</feature>
<feature type="binding site" evidence="8">
    <location>
        <position position="260"/>
    </location>
    <ligand>
        <name>Zn(2+)</name>
        <dbReference type="ChEBI" id="CHEBI:29105"/>
        <label>2</label>
    </ligand>
</feature>
<proteinExistence type="inferred from homology"/>
<keyword evidence="3 8" id="KW-0479">Metal-binding</keyword>
<keyword evidence="11" id="KW-1185">Reference proteome</keyword>
<dbReference type="PANTHER" id="PTHR11596">
    <property type="entry name" value="ALKALINE PHOSPHATASE"/>
    <property type="match status" value="1"/>
</dbReference>
<dbReference type="InterPro" id="IPR017850">
    <property type="entry name" value="Alkaline_phosphatase_core_sf"/>
</dbReference>